<reference evidence="1" key="1">
    <citation type="submission" date="2023-01" db="EMBL/GenBank/DDBJ databases">
        <title>The chitinases involved in constricting ring structure development in the nematode-trapping fungus Drechslerella dactyloides.</title>
        <authorList>
            <person name="Wang R."/>
            <person name="Zhang L."/>
            <person name="Tang P."/>
            <person name="Li S."/>
            <person name="Liang L."/>
        </authorList>
    </citation>
    <scope>NUCLEOTIDE SEQUENCE</scope>
    <source>
        <strain evidence="1">YMF1.00031</strain>
    </source>
</reference>
<comment type="caution">
    <text evidence="1">The sequence shown here is derived from an EMBL/GenBank/DDBJ whole genome shotgun (WGS) entry which is preliminary data.</text>
</comment>
<dbReference type="Proteomes" id="UP001221413">
    <property type="component" value="Unassembled WGS sequence"/>
</dbReference>
<organism evidence="1 2">
    <name type="scientific">Drechslerella dactyloides</name>
    <name type="common">Nematode-trapping fungus</name>
    <name type="synonym">Arthrobotrys dactyloides</name>
    <dbReference type="NCBI Taxonomy" id="74499"/>
    <lineage>
        <taxon>Eukaryota</taxon>
        <taxon>Fungi</taxon>
        <taxon>Dikarya</taxon>
        <taxon>Ascomycota</taxon>
        <taxon>Pezizomycotina</taxon>
        <taxon>Orbiliomycetes</taxon>
        <taxon>Orbiliales</taxon>
        <taxon>Orbiliaceae</taxon>
        <taxon>Drechslerella</taxon>
    </lineage>
</organism>
<name>A0AAD6J7L9_DREDA</name>
<protein>
    <submittedName>
        <fullName evidence="1">Uncharacterized protein</fullName>
    </submittedName>
</protein>
<proteinExistence type="predicted"/>
<sequence length="92" mass="10054">MLYRNDPESSPPSCTVNRLSMLHDIDGRPSAYPSKLDSAGMSRWHGTQGARIAPPAVDVPSAMPYSRLSYSERFDIEGLEQANSIATDTVNV</sequence>
<evidence type="ECO:0000313" key="2">
    <source>
        <dbReference type="Proteomes" id="UP001221413"/>
    </source>
</evidence>
<dbReference type="EMBL" id="JAQGDS010000001">
    <property type="protein sequence ID" value="KAJ6264042.1"/>
    <property type="molecule type" value="Genomic_DNA"/>
</dbReference>
<keyword evidence="2" id="KW-1185">Reference proteome</keyword>
<gene>
    <name evidence="1" type="ORF">Dda_0182</name>
</gene>
<dbReference type="AlphaFoldDB" id="A0AAD6J7L9"/>
<accession>A0AAD6J7L9</accession>
<evidence type="ECO:0000313" key="1">
    <source>
        <dbReference type="EMBL" id="KAJ6264042.1"/>
    </source>
</evidence>